<dbReference type="EC" id="3.5.1.9" evidence="4"/>
<dbReference type="SUPFAM" id="SSF102198">
    <property type="entry name" value="Putative cyclase"/>
    <property type="match status" value="1"/>
</dbReference>
<dbReference type="Gene3D" id="3.50.30.50">
    <property type="entry name" value="Putative cyclase"/>
    <property type="match status" value="1"/>
</dbReference>
<protein>
    <recommendedName>
        <fullName evidence="5">Kynurenine formamidase</fullName>
        <ecNumber evidence="4">3.5.1.9</ecNumber>
    </recommendedName>
</protein>
<name>A0A0P6WXU2_9CHLR</name>
<organism evidence="12 13">
    <name type="scientific">Leptolinea tardivitalis</name>
    <dbReference type="NCBI Taxonomy" id="229920"/>
    <lineage>
        <taxon>Bacteria</taxon>
        <taxon>Bacillati</taxon>
        <taxon>Chloroflexota</taxon>
        <taxon>Anaerolineae</taxon>
        <taxon>Anaerolineales</taxon>
        <taxon>Anaerolineaceae</taxon>
        <taxon>Leptolinea</taxon>
    </lineage>
</organism>
<evidence type="ECO:0000256" key="6">
    <source>
        <dbReference type="ARBA" id="ARBA00022723"/>
    </source>
</evidence>
<comment type="subunit">
    <text evidence="3">Homodimer.</text>
</comment>
<evidence type="ECO:0000313" key="13">
    <source>
        <dbReference type="Proteomes" id="UP000050430"/>
    </source>
</evidence>
<dbReference type="AlphaFoldDB" id="A0A0P6WXU2"/>
<evidence type="ECO:0000256" key="9">
    <source>
        <dbReference type="ARBA" id="ARBA00023079"/>
    </source>
</evidence>
<keyword evidence="6" id="KW-0479">Metal-binding</keyword>
<evidence type="ECO:0000256" key="5">
    <source>
        <dbReference type="ARBA" id="ARBA00014889"/>
    </source>
</evidence>
<evidence type="ECO:0000313" key="12">
    <source>
        <dbReference type="EMBL" id="KPL71312.1"/>
    </source>
</evidence>
<dbReference type="FunFam" id="3.50.30.50:FF:000001">
    <property type="entry name" value="Kynurenine formamidase"/>
    <property type="match status" value="1"/>
</dbReference>
<evidence type="ECO:0000256" key="2">
    <source>
        <dbReference type="ARBA" id="ARBA00002204"/>
    </source>
</evidence>
<evidence type="ECO:0000256" key="11">
    <source>
        <dbReference type="ARBA" id="ARBA00060547"/>
    </source>
</evidence>
<dbReference type="EMBL" id="LGCK01000011">
    <property type="protein sequence ID" value="KPL71312.1"/>
    <property type="molecule type" value="Genomic_DNA"/>
</dbReference>
<dbReference type="GO" id="GO:0004061">
    <property type="term" value="F:arylformamidase activity"/>
    <property type="evidence" value="ECO:0007669"/>
    <property type="project" value="UniProtKB-EC"/>
</dbReference>
<dbReference type="InterPro" id="IPR007325">
    <property type="entry name" value="KFase/CYL"/>
</dbReference>
<evidence type="ECO:0000256" key="8">
    <source>
        <dbReference type="ARBA" id="ARBA00022833"/>
    </source>
</evidence>
<sequence length="212" mass="23138">MKFWDISVPIRKEMPVWPGDPKVVIERISKIEEGANANVSRLDAGCHTGTHVDAPFHFLPGAPTIESLPLDSLIGPAQVVRIPDDISIISREIVLSCGIQSGAERVLFKTYNSAFWSKYKSQFRTEFAGIDEAGAQELVAMGVKLVGMDYLSVSPFRKSRPTHEVFLKSSVVLLEGLDLSDVAPGSYQLVCLPLKIEGSDGAPARAVLTRED</sequence>
<dbReference type="GO" id="GO:0046872">
    <property type="term" value="F:metal ion binding"/>
    <property type="evidence" value="ECO:0007669"/>
    <property type="project" value="UniProtKB-KW"/>
</dbReference>
<keyword evidence="8" id="KW-0862">Zinc</keyword>
<accession>A0A0P6WXU2</accession>
<comment type="caution">
    <text evidence="12">The sequence shown here is derived from an EMBL/GenBank/DDBJ whole genome shotgun (WGS) entry which is preliminary data.</text>
</comment>
<comment type="cofactor">
    <cofactor evidence="1">
        <name>Zn(2+)</name>
        <dbReference type="ChEBI" id="CHEBI:29105"/>
    </cofactor>
</comment>
<evidence type="ECO:0000256" key="10">
    <source>
        <dbReference type="ARBA" id="ARBA00048496"/>
    </source>
</evidence>
<evidence type="ECO:0000256" key="7">
    <source>
        <dbReference type="ARBA" id="ARBA00022801"/>
    </source>
</evidence>
<dbReference type="OrthoDB" id="9796085at2"/>
<dbReference type="GO" id="GO:0019441">
    <property type="term" value="P:L-tryptophan catabolic process to kynurenine"/>
    <property type="evidence" value="ECO:0007669"/>
    <property type="project" value="InterPro"/>
</dbReference>
<reference evidence="12 13" key="1">
    <citation type="submission" date="2015-07" db="EMBL/GenBank/DDBJ databases">
        <title>Genome sequence of Leptolinea tardivitalis DSM 16556.</title>
        <authorList>
            <person name="Hemp J."/>
            <person name="Ward L.M."/>
            <person name="Pace L.A."/>
            <person name="Fischer W.W."/>
        </authorList>
    </citation>
    <scope>NUCLEOTIDE SEQUENCE [LARGE SCALE GENOMIC DNA]</scope>
    <source>
        <strain evidence="12 13">YMTK-2</strain>
    </source>
</reference>
<gene>
    <name evidence="12" type="ORF">ADM99_11480</name>
</gene>
<dbReference type="RefSeq" id="WP_062423437.1">
    <property type="nucleotide sequence ID" value="NZ_BBYA01000015.1"/>
</dbReference>
<dbReference type="STRING" id="229920.ADM99_11480"/>
<keyword evidence="13" id="KW-1185">Reference proteome</keyword>
<dbReference type="InterPro" id="IPR037175">
    <property type="entry name" value="KFase_sf"/>
</dbReference>
<keyword evidence="9" id="KW-0823">Tryptophan catabolism</keyword>
<dbReference type="Pfam" id="PF04199">
    <property type="entry name" value="Cyclase"/>
    <property type="match status" value="1"/>
</dbReference>
<evidence type="ECO:0000256" key="3">
    <source>
        <dbReference type="ARBA" id="ARBA00011738"/>
    </source>
</evidence>
<proteinExistence type="predicted"/>
<comment type="pathway">
    <text evidence="11">Amino-acid degradation; L-tryptophan degradation via kynurenine pathway; L-kynurenine from L-tryptophan: step 2/2.</text>
</comment>
<evidence type="ECO:0000256" key="4">
    <source>
        <dbReference type="ARBA" id="ARBA00012930"/>
    </source>
</evidence>
<dbReference type="Proteomes" id="UP000050430">
    <property type="component" value="Unassembled WGS sequence"/>
</dbReference>
<comment type="catalytic activity">
    <reaction evidence="10">
        <text>N-formyl-L-kynurenine + H2O = L-kynurenine + formate + H(+)</text>
        <dbReference type="Rhea" id="RHEA:13009"/>
        <dbReference type="ChEBI" id="CHEBI:15377"/>
        <dbReference type="ChEBI" id="CHEBI:15378"/>
        <dbReference type="ChEBI" id="CHEBI:15740"/>
        <dbReference type="ChEBI" id="CHEBI:57959"/>
        <dbReference type="ChEBI" id="CHEBI:58629"/>
        <dbReference type="EC" id="3.5.1.9"/>
    </reaction>
</comment>
<keyword evidence="7" id="KW-0378">Hydrolase</keyword>
<dbReference type="PANTHER" id="PTHR31118:SF12">
    <property type="entry name" value="CYCLASE-LIKE PROTEIN 2"/>
    <property type="match status" value="1"/>
</dbReference>
<evidence type="ECO:0000256" key="1">
    <source>
        <dbReference type="ARBA" id="ARBA00001947"/>
    </source>
</evidence>
<dbReference type="PANTHER" id="PTHR31118">
    <property type="entry name" value="CYCLASE-LIKE PROTEIN 2"/>
    <property type="match status" value="1"/>
</dbReference>
<comment type="function">
    <text evidence="2">Catalyzes the hydrolysis of N-formyl-L-kynurenine to L-kynurenine, the second step in the kynurenine pathway of tryptophan degradation.</text>
</comment>